<protein>
    <recommendedName>
        <fullName evidence="4">RNI-like protein</fullName>
    </recommendedName>
</protein>
<dbReference type="EMBL" id="JAAAIL010000790">
    <property type="protein sequence ID" value="KAG0273161.1"/>
    <property type="molecule type" value="Genomic_DNA"/>
</dbReference>
<evidence type="ECO:0000313" key="3">
    <source>
        <dbReference type="Proteomes" id="UP001194580"/>
    </source>
</evidence>
<comment type="caution">
    <text evidence="2">The sequence shown here is derived from an EMBL/GenBank/DDBJ whole genome shotgun (WGS) entry which is preliminary data.</text>
</comment>
<organism evidence="2 3">
    <name type="scientific">Linnemannia exigua</name>
    <dbReference type="NCBI Taxonomy" id="604196"/>
    <lineage>
        <taxon>Eukaryota</taxon>
        <taxon>Fungi</taxon>
        <taxon>Fungi incertae sedis</taxon>
        <taxon>Mucoromycota</taxon>
        <taxon>Mortierellomycotina</taxon>
        <taxon>Mortierellomycetes</taxon>
        <taxon>Mortierellales</taxon>
        <taxon>Mortierellaceae</taxon>
        <taxon>Linnemannia</taxon>
    </lineage>
</organism>
<evidence type="ECO:0000256" key="1">
    <source>
        <dbReference type="SAM" id="Coils"/>
    </source>
</evidence>
<proteinExistence type="predicted"/>
<gene>
    <name evidence="2" type="ORF">BGZ95_011017</name>
</gene>
<reference evidence="2" key="1">
    <citation type="journal article" date="2020" name="Fungal Divers.">
        <title>Resolving the Mortierellaceae phylogeny through synthesis of multi-gene phylogenetics and phylogenomics.</title>
        <authorList>
            <person name="Vandepol N."/>
            <person name="Liber J."/>
            <person name="Desiro A."/>
            <person name="Na H."/>
            <person name="Kennedy M."/>
            <person name="Barry K."/>
            <person name="Grigoriev I.V."/>
            <person name="Miller A.N."/>
            <person name="O'Donnell K."/>
            <person name="Stajich J.E."/>
            <person name="Bonito G."/>
        </authorList>
    </citation>
    <scope>NUCLEOTIDE SEQUENCE</scope>
    <source>
        <strain evidence="2">NRRL 28262</strain>
    </source>
</reference>
<evidence type="ECO:0000313" key="2">
    <source>
        <dbReference type="EMBL" id="KAG0273161.1"/>
    </source>
</evidence>
<evidence type="ECO:0008006" key="4">
    <source>
        <dbReference type="Google" id="ProtNLM"/>
    </source>
</evidence>
<dbReference type="Proteomes" id="UP001194580">
    <property type="component" value="Unassembled WGS sequence"/>
</dbReference>
<keyword evidence="1" id="KW-0175">Coiled coil</keyword>
<feature type="coiled-coil region" evidence="1">
    <location>
        <begin position="190"/>
        <end position="231"/>
    </location>
</feature>
<keyword evidence="3" id="KW-1185">Reference proteome</keyword>
<name>A0AAD4DB23_9FUNG</name>
<sequence length="1017" mass="114846">MSTPHQRFRQGDRLELLAVRKDKTTGELYSRTTDIQRSFPTASLFRVNGVILNFLEDEDEQLYEPNRIAHYPDDIIDIVTASSLGNDNSINTRDHYLPAQLATGDSMALTLSRLSIQPSFTTSSDTLVQPFSSRAITMSSASSSTTALIQTAPATRPMAVLSSIASEISQIQSKLDRSTDDQSAHHIQLMQQLFQMIQQQNETIKQLAEAKEREERVLVELAEAKERDEEMYRMQRQTIDRLIITQQRIDAILVQNYELHEYPIPRLFVILPETYERWDPRNLLMERFRLYFLCECGEEECEMGNSNYNNNTHGSTSSQLSNASADRLFPVRNSIHLAKHDGYELSRPTDFFSRYGPYVLGVLRILRHCLAVATVAAPAVGIAESSVKDVMDGVKSMSESTREAVDVSINFLEHKLEDNKTADDLAGDDSKEQEDDTMFENLTALEGADLRRLDTFLRNTDRDKILGNLYRITTERGHVKWVCLEHYKEAYCHTTLASFVQSIEAAGGIYSHHYRAVTITLTSSTLAKDFFKRLVKQALTVNELNVSLGWKFGSSDLVTMVDMLNRSNVRTFHLDLKDVETGNAAIAALRPGKGRYHSLLSLLSNTKLRALSFSNLLHLGARTSDLSPNHRPSLLQCFHFLQKIVSEDNPRLTNILHHCPGLVDLRLGSNRDNNKLDPLLHRAICSLAGLQILHLYRLDYLGSSDDDSLNSGSVQLLKDVACTASTHIPIYIRKAIQDAAPGMEVLMLRDIVVGDRGLDLTATHMKQALLDSSKEQRRMTIHDHLTDGGSAFSKLSHLSVSTRLSDSAVHLLASVLPALDLVHFGAGRYTRELMKHIRVQSLKSLAISLMHQDDASSLIAALLLHNQNNKPNACQIESLMIECNYPISVDLQGLLSHFQLERLFLSIKDVTVVDTILKTLDFSRLETLSIFCKEYDWDTEDILAWRSIEFQECLKVEIGYSLYWEMRDVFVGGSAGGTRKPKGSHSKLGRDRVVLHVSDHEREYLRYLQAVLPRYTY</sequence>
<accession>A0AAD4DB23</accession>
<dbReference type="AlphaFoldDB" id="A0AAD4DB23"/>